<dbReference type="Gene3D" id="3.40.190.10">
    <property type="entry name" value="Periplasmic binding protein-like II"/>
    <property type="match status" value="1"/>
</dbReference>
<dbReference type="Pfam" id="PF03401">
    <property type="entry name" value="TctC"/>
    <property type="match status" value="1"/>
</dbReference>
<evidence type="ECO:0000256" key="2">
    <source>
        <dbReference type="SAM" id="SignalP"/>
    </source>
</evidence>
<reference evidence="5 6" key="1">
    <citation type="submission" date="2024-02" db="EMBL/GenBank/DDBJ databases">
        <title>Genome sequence of Aquincola sp. MAHUQ-54.</title>
        <authorList>
            <person name="Huq M.A."/>
        </authorList>
    </citation>
    <scope>NUCLEOTIDE SEQUENCE [LARGE SCALE GENOMIC DNA]</scope>
    <source>
        <strain evidence="5 6">MAHUQ-54</strain>
    </source>
</reference>
<organism evidence="5 6">
    <name type="scientific">Aquincola agrisoli</name>
    <dbReference type="NCBI Taxonomy" id="3119538"/>
    <lineage>
        <taxon>Bacteria</taxon>
        <taxon>Pseudomonadati</taxon>
        <taxon>Pseudomonadota</taxon>
        <taxon>Betaproteobacteria</taxon>
        <taxon>Burkholderiales</taxon>
        <taxon>Sphaerotilaceae</taxon>
        <taxon>Aquincola</taxon>
    </lineage>
</organism>
<dbReference type="Gene3D" id="3.40.190.150">
    <property type="entry name" value="Bordetella uptake gene, domain 1"/>
    <property type="match status" value="1"/>
</dbReference>
<dbReference type="GO" id="GO:0030246">
    <property type="term" value="F:carbohydrate binding"/>
    <property type="evidence" value="ECO:0007669"/>
    <property type="project" value="InterPro"/>
</dbReference>
<proteinExistence type="inferred from homology"/>
<feature type="domain" description="Cohesin" evidence="3">
    <location>
        <begin position="213"/>
        <end position="321"/>
    </location>
</feature>
<evidence type="ECO:0000259" key="4">
    <source>
        <dbReference type="Pfam" id="PF07589"/>
    </source>
</evidence>
<dbReference type="PANTHER" id="PTHR42928">
    <property type="entry name" value="TRICARBOXYLATE-BINDING PROTEIN"/>
    <property type="match status" value="1"/>
</dbReference>
<feature type="chain" id="PRO_5043555638" evidence="2">
    <location>
        <begin position="20"/>
        <end position="366"/>
    </location>
</feature>
<comment type="caution">
    <text evidence="5">The sequence shown here is derived from an EMBL/GenBank/DDBJ whole genome shotgun (WGS) entry which is preliminary data.</text>
</comment>
<dbReference type="Proteomes" id="UP001336250">
    <property type="component" value="Unassembled WGS sequence"/>
</dbReference>
<evidence type="ECO:0000259" key="3">
    <source>
        <dbReference type="Pfam" id="PF00963"/>
    </source>
</evidence>
<dbReference type="CDD" id="cd08547">
    <property type="entry name" value="Type_II_cohesin"/>
    <property type="match status" value="1"/>
</dbReference>
<evidence type="ECO:0000313" key="5">
    <source>
        <dbReference type="EMBL" id="MEF7615357.1"/>
    </source>
</evidence>
<dbReference type="GO" id="GO:0000272">
    <property type="term" value="P:polysaccharide catabolic process"/>
    <property type="evidence" value="ECO:0007669"/>
    <property type="project" value="InterPro"/>
</dbReference>
<feature type="signal peptide" evidence="2">
    <location>
        <begin position="1"/>
        <end position="19"/>
    </location>
</feature>
<keyword evidence="6" id="KW-1185">Reference proteome</keyword>
<dbReference type="AlphaFoldDB" id="A0AAW9QIP4"/>
<evidence type="ECO:0000256" key="1">
    <source>
        <dbReference type="ARBA" id="ARBA00006987"/>
    </source>
</evidence>
<dbReference type="Pfam" id="PF00963">
    <property type="entry name" value="Cohesin"/>
    <property type="match status" value="1"/>
</dbReference>
<sequence>MNARIAGLALGAALVPALAAYPGRPITLVVPFAAGGPSDKVARDFAEALRRQPDNQTVVVENVGGASGTLGAARVAKAPPDGYTLLLHNISMGTSPALYRRLPYQTIADFEFLGLINEVPMTLVGRAALPARDFAELAAWMNAQREKVNMAHAGMGSASHLCGLLLTSAMKVPATTVPYKGTAPACAAMLSAPWAAAEAASLQLSAFDAGAGVVGIHVGADDVADLFAWQFSLRFDPALLSAASVSEGTFLAAAGHTFFDAGVIDNTAGTVSFVLASLLGPQPGASGTGPLATVLFNAIGNGTAVLSLADVLVLDSNLDAIAVGTDTITLAVPEPGGLWLFAAGLAGLAARRHLPARPRHKVPMHA</sequence>
<dbReference type="PANTHER" id="PTHR42928:SF5">
    <property type="entry name" value="BLR1237 PROTEIN"/>
    <property type="match status" value="1"/>
</dbReference>
<comment type="similarity">
    <text evidence="1">Belongs to the UPF0065 (bug) family.</text>
</comment>
<dbReference type="NCBIfam" id="TIGR02595">
    <property type="entry name" value="PEP_CTERM"/>
    <property type="match status" value="1"/>
</dbReference>
<dbReference type="InterPro" id="IPR042100">
    <property type="entry name" value="Bug_dom1"/>
</dbReference>
<feature type="domain" description="Ice-binding protein C-terminal" evidence="4">
    <location>
        <begin position="331"/>
        <end position="352"/>
    </location>
</feature>
<protein>
    <submittedName>
        <fullName evidence="5">Tripartite tricarboxylate transporter substrate-binding protein</fullName>
    </submittedName>
</protein>
<dbReference type="InterPro" id="IPR008965">
    <property type="entry name" value="CBM2/CBM3_carb-bd_dom_sf"/>
</dbReference>
<dbReference type="InterPro" id="IPR005064">
    <property type="entry name" value="BUG"/>
</dbReference>
<dbReference type="InterPro" id="IPR002102">
    <property type="entry name" value="Cohesin_dom"/>
</dbReference>
<evidence type="ECO:0000313" key="6">
    <source>
        <dbReference type="Proteomes" id="UP001336250"/>
    </source>
</evidence>
<accession>A0AAW9QIP4</accession>
<keyword evidence="2" id="KW-0732">Signal</keyword>
<gene>
    <name evidence="5" type="ORF">V4F39_15670</name>
</gene>
<dbReference type="EMBL" id="JAZIBG010000031">
    <property type="protein sequence ID" value="MEF7615357.1"/>
    <property type="molecule type" value="Genomic_DNA"/>
</dbReference>
<dbReference type="Pfam" id="PF07589">
    <property type="entry name" value="PEP-CTERM"/>
    <property type="match status" value="1"/>
</dbReference>
<dbReference type="RefSeq" id="WP_332290606.1">
    <property type="nucleotide sequence ID" value="NZ_JAZIBG010000031.1"/>
</dbReference>
<dbReference type="SUPFAM" id="SSF49384">
    <property type="entry name" value="Carbohydrate-binding domain"/>
    <property type="match status" value="1"/>
</dbReference>
<name>A0AAW9QIP4_9BURK</name>
<dbReference type="Gene3D" id="2.60.40.680">
    <property type="match status" value="1"/>
</dbReference>
<dbReference type="InterPro" id="IPR013424">
    <property type="entry name" value="Ice-binding_C"/>
</dbReference>